<evidence type="ECO:0000313" key="2">
    <source>
        <dbReference type="EMBL" id="CRL25376.1"/>
    </source>
</evidence>
<dbReference type="EMBL" id="HG793147">
    <property type="protein sequence ID" value="CRL25376.1"/>
    <property type="molecule type" value="Genomic_DNA"/>
</dbReference>
<gene>
    <name evidence="2" type="ORF">PCAMFM013_S014g000272</name>
</gene>
<feature type="signal peptide" evidence="1">
    <location>
        <begin position="1"/>
        <end position="21"/>
    </location>
</feature>
<dbReference type="AlphaFoldDB" id="A0A0G4PGD2"/>
<dbReference type="STRING" id="1429867.A0A0G4PGD2"/>
<evidence type="ECO:0000313" key="3">
    <source>
        <dbReference type="Proteomes" id="UP000053732"/>
    </source>
</evidence>
<name>A0A0G4PGD2_PENC3</name>
<reference evidence="2 3" key="1">
    <citation type="journal article" date="2014" name="Nat. Commun.">
        <title>Multiple recent horizontal transfers of a large genomic region in cheese making fungi.</title>
        <authorList>
            <person name="Cheeseman K."/>
            <person name="Ropars J."/>
            <person name="Renault P."/>
            <person name="Dupont J."/>
            <person name="Gouzy J."/>
            <person name="Branca A."/>
            <person name="Abraham A.L."/>
            <person name="Ceppi M."/>
            <person name="Conseiller E."/>
            <person name="Debuchy R."/>
            <person name="Malagnac F."/>
            <person name="Goarin A."/>
            <person name="Silar P."/>
            <person name="Lacoste S."/>
            <person name="Sallet E."/>
            <person name="Bensimon A."/>
            <person name="Giraud T."/>
            <person name="Brygoo Y."/>
        </authorList>
    </citation>
    <scope>NUCLEOTIDE SEQUENCE [LARGE SCALE GENOMIC DNA]</scope>
    <source>
        <strain evidence="3">FM 013</strain>
    </source>
</reference>
<feature type="chain" id="PRO_5005195317" evidence="1">
    <location>
        <begin position="22"/>
        <end position="239"/>
    </location>
</feature>
<protein>
    <submittedName>
        <fullName evidence="2">Str. FM013</fullName>
    </submittedName>
</protein>
<sequence>MAYQSLLHFLSLSLPAIPVRGATLSDNTTHAQYPPEIPDVVPWPEFNYAAIIQRYGPLLNETEVERVFQAYFCEFVRIRVRRALRVGFEHLSPLSERQLVKVTLEYGTQGRIDDNFKPNTAFVLDNPEDPNPVNRAPGGDIRVSWKWKSSYGHSRDPLLRREYYKVMAQVNFDMCQHGARHAYIMTDTEFVAIKRLDENGQLAVAEAIPWTSGGVGQPSVLLGLWYLGMLAAEEDTWSL</sequence>
<keyword evidence="1" id="KW-0732">Signal</keyword>
<organism evidence="2 3">
    <name type="scientific">Penicillium camemberti (strain FM 013)</name>
    <dbReference type="NCBI Taxonomy" id="1429867"/>
    <lineage>
        <taxon>Eukaryota</taxon>
        <taxon>Fungi</taxon>
        <taxon>Dikarya</taxon>
        <taxon>Ascomycota</taxon>
        <taxon>Pezizomycotina</taxon>
        <taxon>Eurotiomycetes</taxon>
        <taxon>Eurotiomycetidae</taxon>
        <taxon>Eurotiales</taxon>
        <taxon>Aspergillaceae</taxon>
        <taxon>Penicillium</taxon>
    </lineage>
</organism>
<keyword evidence="3" id="KW-1185">Reference proteome</keyword>
<proteinExistence type="predicted"/>
<evidence type="ECO:0000256" key="1">
    <source>
        <dbReference type="SAM" id="SignalP"/>
    </source>
</evidence>
<accession>A0A0G4PGD2</accession>
<dbReference type="Proteomes" id="UP000053732">
    <property type="component" value="Unassembled WGS sequence"/>
</dbReference>